<dbReference type="PRINTS" id="PR01035">
    <property type="entry name" value="TCRTETA"/>
</dbReference>
<protein>
    <submittedName>
        <fullName evidence="10">Bcr/CflA family drug resistance efflux transporter</fullName>
    </submittedName>
</protein>
<gene>
    <name evidence="10" type="ORF">DS079_09080</name>
</gene>
<dbReference type="GO" id="GO:0005886">
    <property type="term" value="C:plasma membrane"/>
    <property type="evidence" value="ECO:0007669"/>
    <property type="project" value="UniProtKB-SubCell"/>
</dbReference>
<keyword evidence="7 8" id="KW-0472">Membrane</keyword>
<feature type="transmembrane region" description="Helical" evidence="8">
    <location>
        <begin position="83"/>
        <end position="102"/>
    </location>
</feature>
<dbReference type="GO" id="GO:1990961">
    <property type="term" value="P:xenobiotic detoxification by transmembrane export across the plasma membrane"/>
    <property type="evidence" value="ECO:0007669"/>
    <property type="project" value="InterPro"/>
</dbReference>
<feature type="transmembrane region" description="Helical" evidence="8">
    <location>
        <begin position="52"/>
        <end position="71"/>
    </location>
</feature>
<feature type="transmembrane region" description="Helical" evidence="8">
    <location>
        <begin position="375"/>
        <end position="397"/>
    </location>
</feature>
<feature type="transmembrane region" description="Helical" evidence="8">
    <location>
        <begin position="212"/>
        <end position="236"/>
    </location>
</feature>
<comment type="similarity">
    <text evidence="2">Belongs to the major facilitator superfamily. Bcr/CmlA family.</text>
</comment>
<accession>A0A426SJI6</accession>
<dbReference type="PANTHER" id="PTHR42718:SF9">
    <property type="entry name" value="MAJOR FACILITATOR SUPERFAMILY MULTIDRUG TRANSPORTER MFSC"/>
    <property type="match status" value="1"/>
</dbReference>
<feature type="transmembrane region" description="Helical" evidence="8">
    <location>
        <begin position="141"/>
        <end position="163"/>
    </location>
</feature>
<evidence type="ECO:0000256" key="4">
    <source>
        <dbReference type="ARBA" id="ARBA00022475"/>
    </source>
</evidence>
<dbReference type="Pfam" id="PF07690">
    <property type="entry name" value="MFS_1"/>
    <property type="match status" value="1"/>
</dbReference>
<dbReference type="EMBL" id="QOCI01000007">
    <property type="protein sequence ID" value="RRR18360.1"/>
    <property type="molecule type" value="Genomic_DNA"/>
</dbReference>
<keyword evidence="3" id="KW-0813">Transport</keyword>
<feature type="domain" description="Major facilitator superfamily (MFS) profile" evidence="9">
    <location>
        <begin position="17"/>
        <end position="401"/>
    </location>
</feature>
<dbReference type="Gene3D" id="1.20.1720.10">
    <property type="entry name" value="Multidrug resistance protein D"/>
    <property type="match status" value="1"/>
</dbReference>
<dbReference type="CDD" id="cd17320">
    <property type="entry name" value="MFS_MdfA_MDR_like"/>
    <property type="match status" value="1"/>
</dbReference>
<keyword evidence="5 8" id="KW-0812">Transmembrane</keyword>
<evidence type="ECO:0000256" key="8">
    <source>
        <dbReference type="SAM" id="Phobius"/>
    </source>
</evidence>
<evidence type="ECO:0000256" key="6">
    <source>
        <dbReference type="ARBA" id="ARBA00022989"/>
    </source>
</evidence>
<feature type="transmembrane region" description="Helical" evidence="8">
    <location>
        <begin position="12"/>
        <end position="32"/>
    </location>
</feature>
<feature type="transmembrane region" description="Helical" evidence="8">
    <location>
        <begin position="256"/>
        <end position="275"/>
    </location>
</feature>
<dbReference type="PROSITE" id="PS50850">
    <property type="entry name" value="MFS"/>
    <property type="match status" value="1"/>
</dbReference>
<feature type="transmembrane region" description="Helical" evidence="8">
    <location>
        <begin position="350"/>
        <end position="369"/>
    </location>
</feature>
<feature type="transmembrane region" description="Helical" evidence="8">
    <location>
        <begin position="108"/>
        <end position="129"/>
    </location>
</feature>
<dbReference type="Proteomes" id="UP000274327">
    <property type="component" value="Unassembled WGS sequence"/>
</dbReference>
<feature type="transmembrane region" description="Helical" evidence="8">
    <location>
        <begin position="169"/>
        <end position="191"/>
    </location>
</feature>
<evidence type="ECO:0000313" key="10">
    <source>
        <dbReference type="EMBL" id="RRR18360.1"/>
    </source>
</evidence>
<keyword evidence="11" id="KW-1185">Reference proteome</keyword>
<dbReference type="InterPro" id="IPR011701">
    <property type="entry name" value="MFS"/>
</dbReference>
<dbReference type="PANTHER" id="PTHR42718">
    <property type="entry name" value="MAJOR FACILITATOR SUPERFAMILY MULTIDRUG TRANSPORTER MFSC"/>
    <property type="match status" value="1"/>
</dbReference>
<dbReference type="GeneID" id="78121173"/>
<dbReference type="AlphaFoldDB" id="A0A426SJI6"/>
<evidence type="ECO:0000313" key="11">
    <source>
        <dbReference type="Proteomes" id="UP000274327"/>
    </source>
</evidence>
<reference evidence="10 11" key="1">
    <citation type="submission" date="2018-07" db="EMBL/GenBank/DDBJ databases">
        <title>Brachybacteriurn paraconglorneratum KCTC 9916.</title>
        <authorList>
            <person name="Li Y."/>
        </authorList>
    </citation>
    <scope>NUCLEOTIDE SEQUENCE [LARGE SCALE GENOMIC DNA]</scope>
    <source>
        <strain evidence="10 11">KCTC 9916</strain>
    </source>
</reference>
<evidence type="ECO:0000256" key="3">
    <source>
        <dbReference type="ARBA" id="ARBA00022448"/>
    </source>
</evidence>
<dbReference type="InterPro" id="IPR001958">
    <property type="entry name" value="Tet-R_TetA/multi-R_MdtG-like"/>
</dbReference>
<evidence type="ECO:0000256" key="5">
    <source>
        <dbReference type="ARBA" id="ARBA00022692"/>
    </source>
</evidence>
<dbReference type="NCBIfam" id="TIGR00710">
    <property type="entry name" value="efflux_Bcr_CflA"/>
    <property type="match status" value="1"/>
</dbReference>
<organism evidence="10 11">
    <name type="scientific">Brachybacterium paraconglomeratum</name>
    <dbReference type="NCBI Taxonomy" id="173362"/>
    <lineage>
        <taxon>Bacteria</taxon>
        <taxon>Bacillati</taxon>
        <taxon>Actinomycetota</taxon>
        <taxon>Actinomycetes</taxon>
        <taxon>Micrococcales</taxon>
        <taxon>Dermabacteraceae</taxon>
        <taxon>Brachybacterium</taxon>
    </lineage>
</organism>
<keyword evidence="6 8" id="KW-1133">Transmembrane helix</keyword>
<evidence type="ECO:0000259" key="9">
    <source>
        <dbReference type="PROSITE" id="PS50850"/>
    </source>
</evidence>
<comment type="subcellular location">
    <subcellularLocation>
        <location evidence="1">Cell membrane</location>
        <topology evidence="1">Multi-pass membrane protein</topology>
    </subcellularLocation>
</comment>
<evidence type="ECO:0000256" key="2">
    <source>
        <dbReference type="ARBA" id="ARBA00006236"/>
    </source>
</evidence>
<keyword evidence="4" id="KW-1003">Cell membrane</keyword>
<dbReference type="InterPro" id="IPR020846">
    <property type="entry name" value="MFS_dom"/>
</dbReference>
<feature type="transmembrane region" description="Helical" evidence="8">
    <location>
        <begin position="287"/>
        <end position="308"/>
    </location>
</feature>
<name>A0A426SJI6_9MICO</name>
<evidence type="ECO:0000256" key="1">
    <source>
        <dbReference type="ARBA" id="ARBA00004651"/>
    </source>
</evidence>
<dbReference type="GO" id="GO:0042910">
    <property type="term" value="F:xenobiotic transmembrane transporter activity"/>
    <property type="evidence" value="ECO:0007669"/>
    <property type="project" value="InterPro"/>
</dbReference>
<dbReference type="RefSeq" id="WP_126986749.1">
    <property type="nucleotide sequence ID" value="NZ_ML133855.1"/>
</dbReference>
<proteinExistence type="inferred from homology"/>
<dbReference type="InterPro" id="IPR004812">
    <property type="entry name" value="Efflux_drug-R_Bcr/CmlA"/>
</dbReference>
<comment type="caution">
    <text evidence="10">The sequence shown here is derived from an EMBL/GenBank/DDBJ whole genome shotgun (WGS) entry which is preliminary data.</text>
</comment>
<evidence type="ECO:0000256" key="7">
    <source>
        <dbReference type="ARBA" id="ARBA00023136"/>
    </source>
</evidence>
<dbReference type="InterPro" id="IPR036259">
    <property type="entry name" value="MFS_trans_sf"/>
</dbReference>
<dbReference type="SUPFAM" id="SSF103473">
    <property type="entry name" value="MFS general substrate transporter"/>
    <property type="match status" value="1"/>
</dbReference>
<sequence>MTTTRPAPSAPAVSRALPWILLLLTVFGPISMDLYLPALPALTRELEATTSIAQLTVTACLLGLAAGQLLAGPVSDQHGRRRILLIGVAAYVLTSTLCALSPSIEVLVAARFVQGLAGGVGIVIAQAAGRDIFDGRELIRFYGRLAVAGPTAAIVGPMIGGLLNTFMDWRGLFGFLAVVGLALLLMAATMFTETLPPERRTAGGLRRTGAALRVLGADRVFVGAVLSQGFVYAAIFSYLAGSTFVLQEIYGLSPQWYAAAFALNSAGGVFFGWLGGRTAERWNVHGALFLGIALTGTGCLGLLLAGLVPMPLAAVIASLFLLASGAQFSSPAGTTLALSEYPQMAGTAGSILGTARFGLGALAAPFVGIAGSLSILPLGVITTGAAVLAAAGALLTLRRRAPEDMVHAATA</sequence>
<feature type="transmembrane region" description="Helical" evidence="8">
    <location>
        <begin position="314"/>
        <end position="338"/>
    </location>
</feature>